<dbReference type="Pfam" id="PF13460">
    <property type="entry name" value="NAD_binding_10"/>
    <property type="match status" value="1"/>
</dbReference>
<dbReference type="InterPro" id="IPR036291">
    <property type="entry name" value="NAD(P)-bd_dom_sf"/>
</dbReference>
<evidence type="ECO:0000313" key="3">
    <source>
        <dbReference type="Proteomes" id="UP001054884"/>
    </source>
</evidence>
<protein>
    <submittedName>
        <fullName evidence="2">Saccharopine dehydrogenase</fullName>
    </submittedName>
</protein>
<reference evidence="2 3" key="1">
    <citation type="journal article" date="2022" name="J. Dairy Sci.">
        <title>Genetic diversity of Lactobacillus delbrueckii isolated from raw milk in Hokkaido, Japan.</title>
        <authorList>
            <person name="Tsuchihashi H."/>
            <person name="Ichikawa A."/>
            <person name="Takeda M."/>
            <person name="Koizumi A."/>
            <person name="Mizoguchi C."/>
            <person name="Ishida T."/>
            <person name="Kimura K."/>
        </authorList>
    </citation>
    <scope>NUCLEOTIDE SEQUENCE [LARGE SCALE GENOMIC DNA]</scope>
    <source>
        <strain evidence="2 3">ME-791</strain>
    </source>
</reference>
<dbReference type="EMBL" id="BNHY01000001">
    <property type="protein sequence ID" value="GHN32959.1"/>
    <property type="molecule type" value="Genomic_DNA"/>
</dbReference>
<dbReference type="Gene3D" id="3.40.50.720">
    <property type="entry name" value="NAD(P)-binding Rossmann-like Domain"/>
    <property type="match status" value="1"/>
</dbReference>
<sequence>MKLLILAANGQIARIVEERILTEDKFKDIDLVLLLRRASHLQSLKDRYPDRVTLVDGDINNKQVVVDAAKGCDMIFSAVVDHDDAGNNRPTKNIIAAAEANKISRVIETSLLGIYDEVPGKFGKWNRDFCFGGNPEGSSPVNADQLLEDSGEDSGLDYTTLRLPWLNNRPEAKYSITHRHDTYVDVSGSRQSMADVVLKIMADPTFGSRDSLGIADPDTDGLTRPVYFKKNRPAQPAQCLNLMTLSVLNHHFLHYSIPYPITFSSTSLMTSSEMSVTAMR</sequence>
<dbReference type="InterPro" id="IPR016040">
    <property type="entry name" value="NAD(P)-bd_dom"/>
</dbReference>
<comment type="caution">
    <text evidence="2">The sequence shown here is derived from an EMBL/GenBank/DDBJ whole genome shotgun (WGS) entry which is preliminary data.</text>
</comment>
<name>A0ABD0AD11_9LACO</name>
<accession>A0ABD0AD11</accession>
<evidence type="ECO:0000313" key="2">
    <source>
        <dbReference type="EMBL" id="GHN32959.1"/>
    </source>
</evidence>
<organism evidence="2 3">
    <name type="scientific">Lactobacillus delbrueckii</name>
    <dbReference type="NCBI Taxonomy" id="1584"/>
    <lineage>
        <taxon>Bacteria</taxon>
        <taxon>Bacillati</taxon>
        <taxon>Bacillota</taxon>
        <taxon>Bacilli</taxon>
        <taxon>Lactobacillales</taxon>
        <taxon>Lactobacillaceae</taxon>
        <taxon>Lactobacillus</taxon>
    </lineage>
</organism>
<dbReference type="PANTHER" id="PTHR15020">
    <property type="entry name" value="FLAVIN REDUCTASE-RELATED"/>
    <property type="match status" value="1"/>
</dbReference>
<proteinExistence type="predicted"/>
<dbReference type="Proteomes" id="UP001054884">
    <property type="component" value="Unassembled WGS sequence"/>
</dbReference>
<evidence type="ECO:0000259" key="1">
    <source>
        <dbReference type="Pfam" id="PF13460"/>
    </source>
</evidence>
<dbReference type="AlphaFoldDB" id="A0ABD0AD11"/>
<dbReference type="PANTHER" id="PTHR15020:SF50">
    <property type="entry name" value="UPF0659 PROTEIN YMR090W"/>
    <property type="match status" value="1"/>
</dbReference>
<dbReference type="SUPFAM" id="SSF51735">
    <property type="entry name" value="NAD(P)-binding Rossmann-fold domains"/>
    <property type="match status" value="1"/>
</dbReference>
<feature type="domain" description="NAD(P)-binding" evidence="1">
    <location>
        <begin position="8"/>
        <end position="204"/>
    </location>
</feature>
<gene>
    <name evidence="2" type="ORF">ME791_01110</name>
</gene>